<reference evidence="1 2" key="1">
    <citation type="journal article" date="2013" name="Environ. Microbiol.">
        <title>Genome analysis of Chitinivibrio alkaliphilus gen. nov., sp. nov., a novel extremely haloalkaliphilic anaerobic chitinolytic bacterium from the candidate phylum Termite Group 3.</title>
        <authorList>
            <person name="Sorokin D.Y."/>
            <person name="Gumerov V.M."/>
            <person name="Rakitin A.L."/>
            <person name="Beletsky A.V."/>
            <person name="Damste J.S."/>
            <person name="Muyzer G."/>
            <person name="Mardanov A.V."/>
            <person name="Ravin N.V."/>
        </authorList>
    </citation>
    <scope>NUCLEOTIDE SEQUENCE [LARGE SCALE GENOMIC DNA]</scope>
    <source>
        <strain evidence="1 2">ACht1</strain>
    </source>
</reference>
<keyword evidence="2" id="KW-1185">Reference proteome</keyword>
<dbReference type="RefSeq" id="WP_022636723.1">
    <property type="nucleotide sequence ID" value="NZ_ASJR01000009.1"/>
</dbReference>
<proteinExistence type="predicted"/>
<dbReference type="STRING" id="1313304.CALK_1250"/>
<dbReference type="Proteomes" id="UP000017148">
    <property type="component" value="Unassembled WGS sequence"/>
</dbReference>
<dbReference type="EMBL" id="ASJR01000009">
    <property type="protein sequence ID" value="ERP31804.1"/>
    <property type="molecule type" value="Genomic_DNA"/>
</dbReference>
<accession>U7D5J7</accession>
<evidence type="ECO:0000313" key="1">
    <source>
        <dbReference type="EMBL" id="ERP31804.1"/>
    </source>
</evidence>
<gene>
    <name evidence="1" type="ORF">CALK_1250</name>
</gene>
<organism evidence="1 2">
    <name type="scientific">Chitinivibrio alkaliphilus ACht1</name>
    <dbReference type="NCBI Taxonomy" id="1313304"/>
    <lineage>
        <taxon>Bacteria</taxon>
        <taxon>Pseudomonadati</taxon>
        <taxon>Fibrobacterota</taxon>
        <taxon>Chitinivibrionia</taxon>
        <taxon>Chitinivibrionales</taxon>
        <taxon>Chitinivibrionaceae</taxon>
        <taxon>Chitinivibrio</taxon>
    </lineage>
</organism>
<sequence>MSVKKHILEPLVAVREHGPSVEIKIDPTQDKATIFKGIQNILTENRVVNADLPTIKSVIEKESNAFEPIGPIFVYYQEEYDSYLITKIKALRATLMVKREYLDEDFPLTVDVLRYKLKKKGWFLELMRPPWKKL</sequence>
<name>U7D5J7_9BACT</name>
<comment type="caution">
    <text evidence="1">The sequence shown here is derived from an EMBL/GenBank/DDBJ whole genome shotgun (WGS) entry which is preliminary data.</text>
</comment>
<evidence type="ECO:0000313" key="2">
    <source>
        <dbReference type="Proteomes" id="UP000017148"/>
    </source>
</evidence>
<protein>
    <submittedName>
        <fullName evidence="1">Uncharacterized protein</fullName>
    </submittedName>
</protein>
<dbReference type="AlphaFoldDB" id="U7D5J7"/>